<dbReference type="SMART" id="SM00434">
    <property type="entry name" value="TOP4c"/>
    <property type="match status" value="1"/>
</dbReference>
<dbReference type="InterPro" id="IPR013760">
    <property type="entry name" value="Topo_IIA-like_dom_sf"/>
</dbReference>
<dbReference type="GO" id="GO:0003677">
    <property type="term" value="F:DNA binding"/>
    <property type="evidence" value="ECO:0007669"/>
    <property type="project" value="UniProtKB-KW"/>
</dbReference>
<dbReference type="PANTHER" id="PTHR43493">
    <property type="entry name" value="DNA GYRASE/TOPOISOMERASE SUBUNIT A"/>
    <property type="match status" value="1"/>
</dbReference>
<dbReference type="Gene3D" id="3.30.1360.40">
    <property type="match status" value="1"/>
</dbReference>
<keyword evidence="2" id="KW-0799">Topoisomerase</keyword>
<evidence type="ECO:0000259" key="5">
    <source>
        <dbReference type="SMART" id="SM00434"/>
    </source>
</evidence>
<dbReference type="Pfam" id="PF00521">
    <property type="entry name" value="DNA_topoisoIV"/>
    <property type="match status" value="1"/>
</dbReference>
<dbReference type="PANTHER" id="PTHR43493:SF5">
    <property type="entry name" value="DNA GYRASE SUBUNIT A, CHLOROPLASTIC_MITOCHONDRIAL"/>
    <property type="match status" value="1"/>
</dbReference>
<evidence type="ECO:0000256" key="3">
    <source>
        <dbReference type="ARBA" id="ARBA00023125"/>
    </source>
</evidence>
<dbReference type="GO" id="GO:0009330">
    <property type="term" value="C:DNA topoisomerase type II (double strand cut, ATP-hydrolyzing) complex"/>
    <property type="evidence" value="ECO:0007669"/>
    <property type="project" value="TreeGrafter"/>
</dbReference>
<evidence type="ECO:0000256" key="4">
    <source>
        <dbReference type="ARBA" id="ARBA00023235"/>
    </source>
</evidence>
<dbReference type="GO" id="GO:0005524">
    <property type="term" value="F:ATP binding"/>
    <property type="evidence" value="ECO:0007669"/>
    <property type="project" value="InterPro"/>
</dbReference>
<dbReference type="SUPFAM" id="SSF56719">
    <property type="entry name" value="Type II DNA topoisomerase"/>
    <property type="match status" value="1"/>
</dbReference>
<dbReference type="GO" id="GO:0005737">
    <property type="term" value="C:cytoplasm"/>
    <property type="evidence" value="ECO:0007669"/>
    <property type="project" value="TreeGrafter"/>
</dbReference>
<dbReference type="AlphaFoldDB" id="A0A382T8P0"/>
<dbReference type="Gene3D" id="3.90.199.10">
    <property type="entry name" value="Topoisomerase II, domain 5"/>
    <property type="match status" value="1"/>
</dbReference>
<keyword evidence="3" id="KW-0238">DNA-binding</keyword>
<accession>A0A382T8P0</accession>
<dbReference type="GO" id="GO:0003918">
    <property type="term" value="F:DNA topoisomerase type II (double strand cut, ATP-hydrolyzing) activity"/>
    <property type="evidence" value="ECO:0007669"/>
    <property type="project" value="InterPro"/>
</dbReference>
<feature type="non-terminal residue" evidence="6">
    <location>
        <position position="304"/>
    </location>
</feature>
<organism evidence="6">
    <name type="scientific">marine metagenome</name>
    <dbReference type="NCBI Taxonomy" id="408172"/>
    <lineage>
        <taxon>unclassified sequences</taxon>
        <taxon>metagenomes</taxon>
        <taxon>ecological metagenomes</taxon>
    </lineage>
</organism>
<evidence type="ECO:0000256" key="1">
    <source>
        <dbReference type="ARBA" id="ARBA00008263"/>
    </source>
</evidence>
<proteinExistence type="inferred from homology"/>
<dbReference type="GO" id="GO:0006265">
    <property type="term" value="P:DNA topological change"/>
    <property type="evidence" value="ECO:0007669"/>
    <property type="project" value="InterPro"/>
</dbReference>
<sequence length="304" mass="34614">MPHNFCELIKGSIDVLNGKNPKLLPDFASGGMGDFTQYNKGQKGGKVRLRAEIEVVDKSTLSIKSVPYNTTTGSLIDTILKANDSGKIKIKRVEDNTARKVEIIVHLKQGVSPDVAIDALYAFTNCEVSISPNCCVIIDKIPMFLSVDELLKMSTNNTVELLQKELEIQQKVLEEKWHFSSLERIFIENRIYRDIEACETWEAVLTTIDKGLDPFKSQLKREVVEDDLVRLTEIKIKRISKFDSLKADELIAKIEGDLDEVKNNLSHLTEYAIRYFEQILKNHGEGRERRTVISQFDTIKARRV</sequence>
<protein>
    <recommendedName>
        <fullName evidence="5">Topo IIA-type catalytic domain-containing protein</fullName>
    </recommendedName>
</protein>
<comment type="similarity">
    <text evidence="1">Belongs to the type II topoisomerase GyrA/ParC subunit family.</text>
</comment>
<keyword evidence="4" id="KW-0413">Isomerase</keyword>
<dbReference type="InterPro" id="IPR013758">
    <property type="entry name" value="Topo_IIA_A/C_ab"/>
</dbReference>
<dbReference type="InterPro" id="IPR002205">
    <property type="entry name" value="Topo_IIA_dom_A"/>
</dbReference>
<dbReference type="InterPro" id="IPR050220">
    <property type="entry name" value="Type_II_DNA_Topoisomerases"/>
</dbReference>
<evidence type="ECO:0000313" key="6">
    <source>
        <dbReference type="EMBL" id="SVD18509.1"/>
    </source>
</evidence>
<gene>
    <name evidence="6" type="ORF">METZ01_LOCUS371363</name>
</gene>
<dbReference type="InterPro" id="IPR013757">
    <property type="entry name" value="Topo_IIA_A_a_sf"/>
</dbReference>
<dbReference type="EMBL" id="UINC01134763">
    <property type="protein sequence ID" value="SVD18509.1"/>
    <property type="molecule type" value="Genomic_DNA"/>
</dbReference>
<feature type="domain" description="Topo IIA-type catalytic" evidence="5">
    <location>
        <begin position="1"/>
        <end position="264"/>
    </location>
</feature>
<reference evidence="6" key="1">
    <citation type="submission" date="2018-05" db="EMBL/GenBank/DDBJ databases">
        <authorList>
            <person name="Lanie J.A."/>
            <person name="Ng W.-L."/>
            <person name="Kazmierczak K.M."/>
            <person name="Andrzejewski T.M."/>
            <person name="Davidsen T.M."/>
            <person name="Wayne K.J."/>
            <person name="Tettelin H."/>
            <person name="Glass J.I."/>
            <person name="Rusch D."/>
            <person name="Podicherti R."/>
            <person name="Tsui H.-C.T."/>
            <person name="Winkler M.E."/>
        </authorList>
    </citation>
    <scope>NUCLEOTIDE SEQUENCE</scope>
</reference>
<name>A0A382T8P0_9ZZZZ</name>
<evidence type="ECO:0000256" key="2">
    <source>
        <dbReference type="ARBA" id="ARBA00023029"/>
    </source>
</evidence>
<dbReference type="Gene3D" id="1.10.268.10">
    <property type="entry name" value="Topoisomerase, domain 3"/>
    <property type="match status" value="1"/>
</dbReference>